<evidence type="ECO:0000313" key="6">
    <source>
        <dbReference type="Proteomes" id="UP000019486"/>
    </source>
</evidence>
<evidence type="ECO:0000256" key="3">
    <source>
        <dbReference type="ARBA" id="ARBA00023163"/>
    </source>
</evidence>
<dbReference type="GO" id="GO:0003700">
    <property type="term" value="F:DNA-binding transcription factor activity"/>
    <property type="evidence" value="ECO:0007669"/>
    <property type="project" value="InterPro"/>
</dbReference>
<dbReference type="InterPro" id="IPR011711">
    <property type="entry name" value="GntR_C"/>
</dbReference>
<dbReference type="InterPro" id="IPR036390">
    <property type="entry name" value="WH_DNA-bd_sf"/>
</dbReference>
<keyword evidence="3" id="KW-0804">Transcription</keyword>
<dbReference type="PANTHER" id="PTHR43537">
    <property type="entry name" value="TRANSCRIPTIONAL REGULATOR, GNTR FAMILY"/>
    <property type="match status" value="1"/>
</dbReference>
<dbReference type="AlphaFoldDB" id="W9H7P8"/>
<dbReference type="SUPFAM" id="SSF48008">
    <property type="entry name" value="GntR ligand-binding domain-like"/>
    <property type="match status" value="1"/>
</dbReference>
<keyword evidence="6" id="KW-1185">Reference proteome</keyword>
<comment type="caution">
    <text evidence="5">The sequence shown here is derived from an EMBL/GenBank/DDBJ whole genome shotgun (WGS) entry which is preliminary data.</text>
</comment>
<dbReference type="EMBL" id="AVFL01000006">
    <property type="protein sequence ID" value="EWY40702.1"/>
    <property type="molecule type" value="Genomic_DNA"/>
</dbReference>
<dbReference type="PROSITE" id="PS50949">
    <property type="entry name" value="HTH_GNTR"/>
    <property type="match status" value="1"/>
</dbReference>
<dbReference type="Gene3D" id="1.20.120.530">
    <property type="entry name" value="GntR ligand-binding domain-like"/>
    <property type="match status" value="1"/>
</dbReference>
<reference evidence="5 6" key="1">
    <citation type="submission" date="2013-08" db="EMBL/GenBank/DDBJ databases">
        <title>The genome sequence of Skermanella stibiiresistens.</title>
        <authorList>
            <person name="Zhu W."/>
            <person name="Wang G."/>
        </authorList>
    </citation>
    <scope>NUCLEOTIDE SEQUENCE [LARGE SCALE GENOMIC DNA]</scope>
    <source>
        <strain evidence="5 6">SB22</strain>
    </source>
</reference>
<protein>
    <recommendedName>
        <fullName evidence="4">HTH gntR-type domain-containing protein</fullName>
    </recommendedName>
</protein>
<dbReference type="CDD" id="cd07377">
    <property type="entry name" value="WHTH_GntR"/>
    <property type="match status" value="1"/>
</dbReference>
<dbReference type="InterPro" id="IPR008920">
    <property type="entry name" value="TF_FadR/GntR_C"/>
</dbReference>
<keyword evidence="2" id="KW-0238">DNA-binding</keyword>
<dbReference type="SUPFAM" id="SSF46785">
    <property type="entry name" value="Winged helix' DNA-binding domain"/>
    <property type="match status" value="1"/>
</dbReference>
<dbReference type="GO" id="GO:0003677">
    <property type="term" value="F:DNA binding"/>
    <property type="evidence" value="ECO:0007669"/>
    <property type="project" value="UniProtKB-KW"/>
</dbReference>
<keyword evidence="1" id="KW-0805">Transcription regulation</keyword>
<evidence type="ECO:0000313" key="5">
    <source>
        <dbReference type="EMBL" id="EWY40702.1"/>
    </source>
</evidence>
<dbReference type="SMART" id="SM00345">
    <property type="entry name" value="HTH_GNTR"/>
    <property type="match status" value="1"/>
</dbReference>
<accession>W9H7P8</accession>
<dbReference type="InterPro" id="IPR036388">
    <property type="entry name" value="WH-like_DNA-bd_sf"/>
</dbReference>
<dbReference type="Proteomes" id="UP000019486">
    <property type="component" value="Unassembled WGS sequence"/>
</dbReference>
<gene>
    <name evidence="5" type="ORF">N825_32770</name>
</gene>
<dbReference type="Pfam" id="PF07729">
    <property type="entry name" value="FCD"/>
    <property type="match status" value="1"/>
</dbReference>
<sequence length="238" mass="26192">MASPAKPPLNEPTYLRVKRAIIGDLIGHGFQPGDHLTIEMLTSRYNVSHMPIREALRQLEGEGILVSIAHRGFRIEALNERYICNMYDIRIGIETMLARRAAQHVGGADVDRMRAIHDRYIAAVNAGDNSAVIGMNVQFHDVIHDLAHNPEAVQLLEVRTRIVRSVAQTVDAHVDQDRAPTVAEHARIIEALAAHDADGASQAIFDHLDKARDRLLVRVEKAGHLLGARVAETGANVG</sequence>
<evidence type="ECO:0000256" key="2">
    <source>
        <dbReference type="ARBA" id="ARBA00023125"/>
    </source>
</evidence>
<organism evidence="5 6">
    <name type="scientific">Skermanella stibiiresistens SB22</name>
    <dbReference type="NCBI Taxonomy" id="1385369"/>
    <lineage>
        <taxon>Bacteria</taxon>
        <taxon>Pseudomonadati</taxon>
        <taxon>Pseudomonadota</taxon>
        <taxon>Alphaproteobacteria</taxon>
        <taxon>Rhodospirillales</taxon>
        <taxon>Azospirillaceae</taxon>
        <taxon>Skermanella</taxon>
    </lineage>
</organism>
<dbReference type="STRING" id="1385369.N825_32770"/>
<evidence type="ECO:0000256" key="1">
    <source>
        <dbReference type="ARBA" id="ARBA00023015"/>
    </source>
</evidence>
<evidence type="ECO:0000259" key="4">
    <source>
        <dbReference type="PROSITE" id="PS50949"/>
    </source>
</evidence>
<dbReference type="Pfam" id="PF00392">
    <property type="entry name" value="GntR"/>
    <property type="match status" value="1"/>
</dbReference>
<dbReference type="SMART" id="SM00895">
    <property type="entry name" value="FCD"/>
    <property type="match status" value="1"/>
</dbReference>
<dbReference type="Gene3D" id="1.10.10.10">
    <property type="entry name" value="Winged helix-like DNA-binding domain superfamily/Winged helix DNA-binding domain"/>
    <property type="match status" value="1"/>
</dbReference>
<dbReference type="PANTHER" id="PTHR43537:SF5">
    <property type="entry name" value="UXU OPERON TRANSCRIPTIONAL REGULATOR"/>
    <property type="match status" value="1"/>
</dbReference>
<feature type="domain" description="HTH gntR-type" evidence="4">
    <location>
        <begin position="11"/>
        <end position="78"/>
    </location>
</feature>
<dbReference type="InterPro" id="IPR000524">
    <property type="entry name" value="Tscrpt_reg_HTH_GntR"/>
</dbReference>
<proteinExistence type="predicted"/>
<dbReference type="OrthoDB" id="9812290at2"/>
<dbReference type="RefSeq" id="WP_051511877.1">
    <property type="nucleotide sequence ID" value="NZ_AVFL01000006.1"/>
</dbReference>
<name>W9H7P8_9PROT</name>